<dbReference type="InParanoid" id="I1S995"/>
<dbReference type="Proteomes" id="UP000070720">
    <property type="component" value="Chromosome 2"/>
</dbReference>
<evidence type="ECO:0000313" key="4">
    <source>
        <dbReference type="Proteomes" id="UP000070720"/>
    </source>
</evidence>
<dbReference type="EMBL" id="HG970333">
    <property type="protein sequence ID" value="CEF76473.1"/>
    <property type="molecule type" value="Genomic_DNA"/>
</dbReference>
<reference evidence="3" key="4">
    <citation type="submission" date="2017-01" db="UniProtKB">
        <authorList>
            <consortium name="EnsemblFungi"/>
        </authorList>
    </citation>
    <scope>IDENTIFICATION</scope>
    <source>
        <strain evidence="3">PH-1 / ATCC MYA-4620 / FGSC 9075 / NRRL 31084</strain>
    </source>
</reference>
<name>I1S995_GIBZE</name>
<dbReference type="PANTHER" id="PTHR24148:SF64">
    <property type="entry name" value="HETEROKARYON INCOMPATIBILITY DOMAIN-CONTAINING PROTEIN"/>
    <property type="match status" value="1"/>
</dbReference>
<feature type="domain" description="Heterokaryon incompatibility" evidence="1">
    <location>
        <begin position="41"/>
        <end position="101"/>
    </location>
</feature>
<reference evidence="3 4" key="2">
    <citation type="journal article" date="2010" name="Nature">
        <title>Comparative genomics reveals mobile pathogenicity chromosomes in Fusarium.</title>
        <authorList>
            <person name="Ma L.J."/>
            <person name="van der Does H.C."/>
            <person name="Borkovich K.A."/>
            <person name="Coleman J.J."/>
            <person name="Daboussi M.J."/>
            <person name="Di Pietro A."/>
            <person name="Dufresne M."/>
            <person name="Freitag M."/>
            <person name="Grabherr M."/>
            <person name="Henrissat B."/>
            <person name="Houterman P.M."/>
            <person name="Kang S."/>
            <person name="Shim W.B."/>
            <person name="Woloshuk C."/>
            <person name="Xie X."/>
            <person name="Xu J.R."/>
            <person name="Antoniw J."/>
            <person name="Baker S.E."/>
            <person name="Bluhm B.H."/>
            <person name="Breakspear A."/>
            <person name="Brown D.W."/>
            <person name="Butchko R.A."/>
            <person name="Chapman S."/>
            <person name="Coulson R."/>
            <person name="Coutinho P.M."/>
            <person name="Danchin E.G."/>
            <person name="Diener A."/>
            <person name="Gale L.R."/>
            <person name="Gardiner D.M."/>
            <person name="Goff S."/>
            <person name="Hammond-Kosack K.E."/>
            <person name="Hilburn K."/>
            <person name="Hua-Van A."/>
            <person name="Jonkers W."/>
            <person name="Kazan K."/>
            <person name="Kodira C.D."/>
            <person name="Koehrsen M."/>
            <person name="Kumar L."/>
            <person name="Lee Y.H."/>
            <person name="Li L."/>
            <person name="Manners J.M."/>
            <person name="Miranda-Saavedra D."/>
            <person name="Mukherjee M."/>
            <person name="Park G."/>
            <person name="Park J."/>
            <person name="Park S.Y."/>
            <person name="Proctor R.H."/>
            <person name="Regev A."/>
            <person name="Ruiz-Roldan M.C."/>
            <person name="Sain D."/>
            <person name="Sakthikumar S."/>
            <person name="Sykes S."/>
            <person name="Schwartz D.C."/>
            <person name="Turgeon B.G."/>
            <person name="Wapinski I."/>
            <person name="Yoder O."/>
            <person name="Young S."/>
            <person name="Zeng Q."/>
            <person name="Zhou S."/>
            <person name="Galagan J."/>
            <person name="Cuomo C.A."/>
            <person name="Kistler H.C."/>
            <person name="Rep M."/>
        </authorList>
    </citation>
    <scope>GENOME REANNOTATION</scope>
    <source>
        <strain evidence="4">ATCC MYA-4620 / CBS 123657 / FGSC 9075 / NRRL 31084 / PH-1</strain>
        <strain evidence="3">PH-1 / ATCC MYA-4620 / FGSC 9075 / NRRL 31084</strain>
    </source>
</reference>
<dbReference type="PANTHER" id="PTHR24148">
    <property type="entry name" value="ANKYRIN REPEAT DOMAIN-CONTAINING PROTEIN 39 HOMOLOG-RELATED"/>
    <property type="match status" value="1"/>
</dbReference>
<accession>I1S995</accession>
<dbReference type="InterPro" id="IPR010730">
    <property type="entry name" value="HET"/>
</dbReference>
<sequence>MYSALDPNRHEIRLLRLFAGGETDSVNCELYTISLDCPDEYEALSYVWGSSEDRRSITIERKNKDVTKNLKEALRHLRHRDRLCTIWADAVCINQDDVKEKTL</sequence>
<keyword evidence="4" id="KW-1185">Reference proteome</keyword>
<gene>
    <name evidence="2" type="ORF">FGRAMPH1_01T09341</name>
</gene>
<evidence type="ECO:0000313" key="2">
    <source>
        <dbReference type="EMBL" id="CEF76473.1"/>
    </source>
</evidence>
<evidence type="ECO:0000259" key="1">
    <source>
        <dbReference type="Pfam" id="PF06985"/>
    </source>
</evidence>
<dbReference type="HOGENOM" id="CLU_004184_6_2_1"/>
<organism evidence="2 4">
    <name type="scientific">Gibberella zeae (strain ATCC MYA-4620 / CBS 123657 / FGSC 9075 / NRRL 31084 / PH-1)</name>
    <name type="common">Wheat head blight fungus</name>
    <name type="synonym">Fusarium graminearum</name>
    <dbReference type="NCBI Taxonomy" id="229533"/>
    <lineage>
        <taxon>Eukaryota</taxon>
        <taxon>Fungi</taxon>
        <taxon>Dikarya</taxon>
        <taxon>Ascomycota</taxon>
        <taxon>Pezizomycotina</taxon>
        <taxon>Sordariomycetes</taxon>
        <taxon>Hypocreomycetidae</taxon>
        <taxon>Hypocreales</taxon>
        <taxon>Nectriaceae</taxon>
        <taxon>Fusarium</taxon>
    </lineage>
</organism>
<accession>A0A098DC13</accession>
<protein>
    <submittedName>
        <fullName evidence="2">Chromosome 2, complete genome</fullName>
    </submittedName>
</protein>
<dbReference type="RefSeq" id="XP_011320612.1">
    <property type="nucleotide sequence ID" value="XM_011322310.1"/>
</dbReference>
<proteinExistence type="predicted"/>
<evidence type="ECO:0000313" key="3">
    <source>
        <dbReference type="EnsemblFungi" id="CEF76473"/>
    </source>
</evidence>
<reference evidence="2 4" key="3">
    <citation type="journal article" date="2015" name="BMC Genomics">
        <title>The completed genome sequence of the pathogenic ascomycete fungus Fusarium graminearum.</title>
        <authorList>
            <person name="King R."/>
            <person name="Urban M."/>
            <person name="Hammond-Kosack M.C."/>
            <person name="Hassani-Pak K."/>
            <person name="Hammond-Kosack K.E."/>
        </authorList>
    </citation>
    <scope>NUCLEOTIDE SEQUENCE [LARGE SCALE GENOMIC DNA]</scope>
    <source>
        <strain evidence="4">ATCC MYA-4620 / CBS 123657 / FGSC 9075 / NRRL 31084 / PH-1</strain>
        <strain evidence="2">PH-1</strain>
    </source>
</reference>
<dbReference type="OrthoDB" id="5386682at2759"/>
<dbReference type="EnsemblFungi" id="CEF76473">
    <property type="protein sequence ID" value="CEF76473"/>
    <property type="gene ID" value="FGRRES_13425"/>
</dbReference>
<dbReference type="VEuPathDB" id="FungiDB:FGRAMPH1_01G09341"/>
<reference evidence="3 4" key="1">
    <citation type="journal article" date="2007" name="Science">
        <title>The Fusarium graminearum genome reveals a link between localized polymorphism and pathogen specialization.</title>
        <authorList>
            <person name="Cuomo C.A."/>
            <person name="Gueldener U."/>
            <person name="Xu J.-R."/>
            <person name="Trail F."/>
            <person name="Turgeon B.G."/>
            <person name="Di Pietro A."/>
            <person name="Walton J.D."/>
            <person name="Ma L.-J."/>
            <person name="Baker S.E."/>
            <person name="Rep M."/>
            <person name="Adam G."/>
            <person name="Antoniw J."/>
            <person name="Baldwin T."/>
            <person name="Calvo S.E."/>
            <person name="Chang Y.-L."/>
            <person name="DeCaprio D."/>
            <person name="Gale L.R."/>
            <person name="Gnerre S."/>
            <person name="Goswami R.S."/>
            <person name="Hammond-Kosack K."/>
            <person name="Harris L.J."/>
            <person name="Hilburn K."/>
            <person name="Kennell J.C."/>
            <person name="Kroken S."/>
            <person name="Magnuson J.K."/>
            <person name="Mannhaupt G."/>
            <person name="Mauceli E.W."/>
            <person name="Mewes H.-W."/>
            <person name="Mitterbauer R."/>
            <person name="Muehlbauer G."/>
            <person name="Muensterkoetter M."/>
            <person name="Nelson D."/>
            <person name="O'Donnell K."/>
            <person name="Ouellet T."/>
            <person name="Qi W."/>
            <person name="Quesneville H."/>
            <person name="Roncero M.I.G."/>
            <person name="Seong K.-Y."/>
            <person name="Tetko I.V."/>
            <person name="Urban M."/>
            <person name="Waalwijk C."/>
            <person name="Ward T.J."/>
            <person name="Yao J."/>
            <person name="Birren B.W."/>
            <person name="Kistler H.C."/>
        </authorList>
    </citation>
    <scope>NUCLEOTIDE SEQUENCE [LARGE SCALE GENOMIC DNA]</scope>
    <source>
        <strain evidence="4">ATCC MYA-4620 / CBS 123657 / FGSC 9075 / NRRL 31084 / PH-1</strain>
        <strain evidence="3">PH-1 / ATCC MYA-4620 / FGSC 9075 / NRRL 31084</strain>
    </source>
</reference>
<dbReference type="AlphaFoldDB" id="I1S995"/>
<dbReference type="STRING" id="229533.I1S995"/>
<dbReference type="InterPro" id="IPR052895">
    <property type="entry name" value="HetReg/Transcr_Mod"/>
</dbReference>
<dbReference type="KEGG" id="fgr:FGSG_13425"/>
<dbReference type="Pfam" id="PF06985">
    <property type="entry name" value="HET"/>
    <property type="match status" value="1"/>
</dbReference>